<dbReference type="InterPro" id="IPR000014">
    <property type="entry name" value="PAS"/>
</dbReference>
<proteinExistence type="predicted"/>
<dbReference type="SUPFAM" id="SSF55785">
    <property type="entry name" value="PYP-like sensor domain (PAS domain)"/>
    <property type="match status" value="1"/>
</dbReference>
<comment type="catalytic activity">
    <reaction evidence="1">
        <text>ATP + protein L-histidine = ADP + protein N-phospho-L-histidine.</text>
        <dbReference type="EC" id="2.7.13.3"/>
    </reaction>
</comment>
<dbReference type="InterPro" id="IPR013655">
    <property type="entry name" value="PAS_fold_3"/>
</dbReference>
<dbReference type="OrthoDB" id="3369at2157"/>
<protein>
    <recommendedName>
        <fullName evidence="2">histidine kinase</fullName>
        <ecNumber evidence="2">2.7.13.3</ecNumber>
    </recommendedName>
</protein>
<evidence type="ECO:0000313" key="8">
    <source>
        <dbReference type="Proteomes" id="UP000001979"/>
    </source>
</evidence>
<dbReference type="PROSITE" id="PS50113">
    <property type="entry name" value="PAC"/>
    <property type="match status" value="1"/>
</dbReference>
<dbReference type="NCBIfam" id="TIGR00229">
    <property type="entry name" value="sensory_box"/>
    <property type="match status" value="1"/>
</dbReference>
<sequence length="302" mass="33872">MGGSMDVVERVSDVSCGDLEVVFVWKSEYGWPIEFVSDNVAMFGYDADDFMFKGLNYEDIIHPADLERVRKALSVYSESPDGIFVQEYRIFTSDGDVRWVREKMCIIYDEHGVMERLECSIIDISDEKKISDFMFIQGEMGVDLNWPGNLEDSMDALLKLTIQLDAINAGALYMLDDVTGGLVLVRYKGLSDGFLSCISYFDHNSIQLNFAEKGFPIYKHYSEIYPFISGTYLGDEGLQGTAIIPIHHEGRFMGMLFAASSSECIIPENDRDSLDVIKSLAGLMIDNVNMSAKVGGICFDLT</sequence>
<dbReference type="SMART" id="SM00086">
    <property type="entry name" value="PAC"/>
    <property type="match status" value="1"/>
</dbReference>
<dbReference type="InterPro" id="IPR035965">
    <property type="entry name" value="PAS-like_dom_sf"/>
</dbReference>
<name>Q12TS6_METBU</name>
<evidence type="ECO:0000256" key="2">
    <source>
        <dbReference type="ARBA" id="ARBA00012438"/>
    </source>
</evidence>
<organism evidence="7 8">
    <name type="scientific">Methanococcoides burtonii (strain DSM 6242 / NBRC 107633 / OCM 468 / ACE-M)</name>
    <dbReference type="NCBI Taxonomy" id="259564"/>
    <lineage>
        <taxon>Archaea</taxon>
        <taxon>Methanobacteriati</taxon>
        <taxon>Methanobacteriota</taxon>
        <taxon>Stenosarchaea group</taxon>
        <taxon>Methanomicrobia</taxon>
        <taxon>Methanosarcinales</taxon>
        <taxon>Methanosarcinaceae</taxon>
        <taxon>Methanococcoides</taxon>
    </lineage>
</organism>
<dbReference type="Gene3D" id="3.30.450.20">
    <property type="entry name" value="PAS domain"/>
    <property type="match status" value="1"/>
</dbReference>
<keyword evidence="8" id="KW-1185">Reference proteome</keyword>
<dbReference type="KEGG" id="mbu:Mbur_2293"/>
<dbReference type="STRING" id="259564.Mbur_2293"/>
<dbReference type="RefSeq" id="WP_011500286.1">
    <property type="nucleotide sequence ID" value="NC_007955.1"/>
</dbReference>
<dbReference type="GeneID" id="3997246"/>
<dbReference type="InterPro" id="IPR000700">
    <property type="entry name" value="PAS-assoc_C"/>
</dbReference>
<dbReference type="HOGENOM" id="CLU_851555_0_0_2"/>
<reference evidence="8" key="1">
    <citation type="journal article" date="2009" name="ISME J.">
        <title>The genome sequence of the psychrophilic archaeon, Methanococcoides burtonii: the role of genome evolution in cold adaptation.</title>
        <authorList>
            <person name="Allen M.A."/>
            <person name="Lauro F.M."/>
            <person name="Williams T.J."/>
            <person name="Burg D."/>
            <person name="Siddiqui K.S."/>
            <person name="De Francisci D."/>
            <person name="Chong K.W."/>
            <person name="Pilak O."/>
            <person name="Chew H.H."/>
            <person name="De Maere M.Z."/>
            <person name="Ting L."/>
            <person name="Katrib M."/>
            <person name="Ng C."/>
            <person name="Sowers K.R."/>
            <person name="Galperin M.Y."/>
            <person name="Anderson I.J."/>
            <person name="Ivanova N."/>
            <person name="Dalin E."/>
            <person name="Martinez M."/>
            <person name="Lapidus A."/>
            <person name="Hauser L."/>
            <person name="Land M."/>
            <person name="Thomas T."/>
            <person name="Cavicchioli R."/>
        </authorList>
    </citation>
    <scope>NUCLEOTIDE SEQUENCE [LARGE SCALE GENOMIC DNA]</scope>
    <source>
        <strain evidence="8">DSM 6242 / NBRC 107633 / OCM 468 / ACE-M</strain>
    </source>
</reference>
<accession>Q12TS6</accession>
<dbReference type="PANTHER" id="PTHR43304:SF1">
    <property type="entry name" value="PAC DOMAIN-CONTAINING PROTEIN"/>
    <property type="match status" value="1"/>
</dbReference>
<keyword evidence="4" id="KW-0808">Transferase</keyword>
<keyword evidence="3" id="KW-0597">Phosphoprotein</keyword>
<dbReference type="Proteomes" id="UP000001979">
    <property type="component" value="Chromosome"/>
</dbReference>
<evidence type="ECO:0000313" key="7">
    <source>
        <dbReference type="EMBL" id="ABE53150.1"/>
    </source>
</evidence>
<dbReference type="CDD" id="cd00130">
    <property type="entry name" value="PAS"/>
    <property type="match status" value="1"/>
</dbReference>
<evidence type="ECO:0000256" key="4">
    <source>
        <dbReference type="ARBA" id="ARBA00022679"/>
    </source>
</evidence>
<evidence type="ECO:0000256" key="1">
    <source>
        <dbReference type="ARBA" id="ARBA00000085"/>
    </source>
</evidence>
<keyword evidence="5" id="KW-0418">Kinase</keyword>
<dbReference type="EC" id="2.7.13.3" evidence="2"/>
<dbReference type="SUPFAM" id="SSF55781">
    <property type="entry name" value="GAF domain-like"/>
    <property type="match status" value="1"/>
</dbReference>
<evidence type="ECO:0000256" key="3">
    <source>
        <dbReference type="ARBA" id="ARBA00022553"/>
    </source>
</evidence>
<dbReference type="EMBL" id="CP000300">
    <property type="protein sequence ID" value="ABE53150.1"/>
    <property type="molecule type" value="Genomic_DNA"/>
</dbReference>
<dbReference type="Gene3D" id="3.30.450.40">
    <property type="match status" value="1"/>
</dbReference>
<feature type="domain" description="PAC" evidence="6">
    <location>
        <begin position="84"/>
        <end position="136"/>
    </location>
</feature>
<dbReference type="PANTHER" id="PTHR43304">
    <property type="entry name" value="PHYTOCHROME-LIKE PROTEIN CPH1"/>
    <property type="match status" value="1"/>
</dbReference>
<dbReference type="GO" id="GO:0004673">
    <property type="term" value="F:protein histidine kinase activity"/>
    <property type="evidence" value="ECO:0007669"/>
    <property type="project" value="UniProtKB-EC"/>
</dbReference>
<dbReference type="Pfam" id="PF08447">
    <property type="entry name" value="PAS_3"/>
    <property type="match status" value="1"/>
</dbReference>
<dbReference type="InterPro" id="IPR052162">
    <property type="entry name" value="Sensor_kinase/Photoreceptor"/>
</dbReference>
<evidence type="ECO:0000256" key="5">
    <source>
        <dbReference type="ARBA" id="ARBA00022777"/>
    </source>
</evidence>
<dbReference type="AlphaFoldDB" id="Q12TS6"/>
<dbReference type="InterPro" id="IPR001610">
    <property type="entry name" value="PAC"/>
</dbReference>
<evidence type="ECO:0000259" key="6">
    <source>
        <dbReference type="PROSITE" id="PS50113"/>
    </source>
</evidence>
<dbReference type="InterPro" id="IPR029016">
    <property type="entry name" value="GAF-like_dom_sf"/>
</dbReference>
<gene>
    <name evidence="7" type="ordered locus">Mbur_2293</name>
</gene>